<reference evidence="8 9" key="1">
    <citation type="submission" date="2018-01" db="EMBL/GenBank/DDBJ databases">
        <title>Novel co-symbiosis in the lucinid bivalve Phacoides pectinatus.</title>
        <authorList>
            <person name="Lim S.J."/>
            <person name="Davis B.G."/>
            <person name="Gill D.E."/>
            <person name="Engel A.S."/>
            <person name="Anderson L.C."/>
            <person name="Campbell B.J."/>
        </authorList>
    </citation>
    <scope>NUCLEOTIDE SEQUENCE [LARGE SCALE GENOMIC DNA]</scope>
    <source>
        <strain evidence="8">N3_P5</strain>
    </source>
</reference>
<feature type="domain" description="4Fe-4S ferredoxin-type" evidence="7">
    <location>
        <begin position="63"/>
        <end position="92"/>
    </location>
</feature>
<dbReference type="InterPro" id="IPR004017">
    <property type="entry name" value="Cys_rich_dom"/>
</dbReference>
<name>A0A6N4E506_9GAMM</name>
<keyword evidence="3" id="KW-0677">Repeat</keyword>
<evidence type="ECO:0000259" key="7">
    <source>
        <dbReference type="PROSITE" id="PS51379"/>
    </source>
</evidence>
<proteinExistence type="predicted"/>
<dbReference type="PROSITE" id="PS00198">
    <property type="entry name" value="4FE4S_FER_1"/>
    <property type="match status" value="2"/>
</dbReference>
<keyword evidence="5 6" id="KW-0411">Iron-sulfur</keyword>
<dbReference type="Gene3D" id="1.10.1060.10">
    <property type="entry name" value="Alpha-helical ferredoxin"/>
    <property type="match status" value="1"/>
</dbReference>
<dbReference type="EC" id="1.1.99.14" evidence="6"/>
<evidence type="ECO:0000256" key="4">
    <source>
        <dbReference type="ARBA" id="ARBA00023004"/>
    </source>
</evidence>
<dbReference type="InterPro" id="IPR009051">
    <property type="entry name" value="Helical_ferredxn"/>
</dbReference>
<evidence type="ECO:0000256" key="6">
    <source>
        <dbReference type="PIRNR" id="PIRNR000139"/>
    </source>
</evidence>
<evidence type="ECO:0000313" key="9">
    <source>
        <dbReference type="Proteomes" id="UP000250928"/>
    </source>
</evidence>
<dbReference type="Pfam" id="PF13183">
    <property type="entry name" value="Fer4_8"/>
    <property type="match status" value="1"/>
</dbReference>
<comment type="catalytic activity">
    <reaction evidence="6">
        <text>(R)-lactate + A = pyruvate + AH2</text>
        <dbReference type="Rhea" id="RHEA:15089"/>
        <dbReference type="ChEBI" id="CHEBI:13193"/>
        <dbReference type="ChEBI" id="CHEBI:15361"/>
        <dbReference type="ChEBI" id="CHEBI:16004"/>
        <dbReference type="ChEBI" id="CHEBI:17499"/>
    </reaction>
</comment>
<dbReference type="Pfam" id="PF02754">
    <property type="entry name" value="CCG"/>
    <property type="match status" value="2"/>
</dbReference>
<keyword evidence="4 6" id="KW-0408">Iron</keyword>
<dbReference type="GO" id="GO:0051539">
    <property type="term" value="F:4 iron, 4 sulfur cluster binding"/>
    <property type="evidence" value="ECO:0007669"/>
    <property type="project" value="UniProtKB-UniRule"/>
</dbReference>
<keyword evidence="2 6" id="KW-0479">Metal-binding</keyword>
<sequence length="405" mass="43399">MFTPRQRPALKAADLLQAADQCVKCGLCLPHCPTYRLSRDEGDSPRGRIALIQALARGELEADDVRRPLGRCLLCRNCERACPSGVRYARLLDAARGLPGVAVPAPRWLARLPYRSGLRRLLACYGASRLRPLVRRLGGARLRRLDALLPATPAAAAPWGVRHHPRRPDGTRVGLFLGCATQVTEAGALRAAITVLKRLGAEVVIPPGQGCCGAMHQHNGDAHRALEMARRNRRAFGAQPLDAVIGIASGCLLQLLEPPDGAAPDAPPREICRYLNASPSLDRLSLAPLGQRVALHAPCSERALPGPGGESERLLRRIPGIRLLRLGGEDCCGGAGTHLLNQRQLAETLRQPLLDTLAGEAVGILATTNSGCAIHLREGIRARGLDIEVVHPVELIARQLRGGEG</sequence>
<dbReference type="PANTHER" id="PTHR32479">
    <property type="entry name" value="GLYCOLATE OXIDASE IRON-SULFUR SUBUNIT"/>
    <property type="match status" value="1"/>
</dbReference>
<dbReference type="InterPro" id="IPR012257">
    <property type="entry name" value="Glc_ox_4Fe-4S"/>
</dbReference>
<accession>A0A6N4E506</accession>
<dbReference type="SUPFAM" id="SSF46548">
    <property type="entry name" value="alpha-helical ferredoxin"/>
    <property type="match status" value="1"/>
</dbReference>
<evidence type="ECO:0000256" key="5">
    <source>
        <dbReference type="ARBA" id="ARBA00023014"/>
    </source>
</evidence>
<evidence type="ECO:0000256" key="1">
    <source>
        <dbReference type="ARBA" id="ARBA00022485"/>
    </source>
</evidence>
<keyword evidence="6" id="KW-0249">Electron transport</keyword>
<evidence type="ECO:0000256" key="3">
    <source>
        <dbReference type="ARBA" id="ARBA00022737"/>
    </source>
</evidence>
<comment type="caution">
    <text evidence="8">The sequence shown here is derived from an EMBL/GenBank/DDBJ whole genome shotgun (WGS) entry which is preliminary data.</text>
</comment>
<comment type="cofactor">
    <cofactor evidence="6">
        <name>[4Fe-4S] cluster</name>
        <dbReference type="ChEBI" id="CHEBI:49883"/>
    </cofactor>
    <text evidence="6">Binds 2 [4Fe-4S] clusters.</text>
</comment>
<keyword evidence="1 6" id="KW-0004">4Fe-4S</keyword>
<dbReference type="InterPro" id="IPR017896">
    <property type="entry name" value="4Fe4S_Fe-S-bd"/>
</dbReference>
<dbReference type="GO" id="GO:0046872">
    <property type="term" value="F:metal ion binding"/>
    <property type="evidence" value="ECO:0007669"/>
    <property type="project" value="UniProtKB-UniRule"/>
</dbReference>
<dbReference type="GO" id="GO:0019154">
    <property type="term" value="F:glycolate dehydrogenase activity"/>
    <property type="evidence" value="ECO:0007669"/>
    <property type="project" value="UniProtKB-EC"/>
</dbReference>
<dbReference type="AlphaFoldDB" id="A0A6N4E506"/>
<dbReference type="PIRSF" id="PIRSF000139">
    <property type="entry name" value="Glc_ox_4Fe-4S"/>
    <property type="match status" value="1"/>
</dbReference>
<evidence type="ECO:0000256" key="2">
    <source>
        <dbReference type="ARBA" id="ARBA00022723"/>
    </source>
</evidence>
<protein>
    <recommendedName>
        <fullName evidence="6">Glycolate oxidase iron-sulfur subunit</fullName>
        <ecNumber evidence="6">1.1.99.14</ecNumber>
    </recommendedName>
</protein>
<gene>
    <name evidence="8" type="ORF">C3L24_03885</name>
</gene>
<organism evidence="8 9">
    <name type="scientific">Candidatus Sedimenticola endophacoides</name>
    <dbReference type="NCBI Taxonomy" id="2548426"/>
    <lineage>
        <taxon>Bacteria</taxon>
        <taxon>Pseudomonadati</taxon>
        <taxon>Pseudomonadota</taxon>
        <taxon>Gammaproteobacteria</taxon>
        <taxon>Chromatiales</taxon>
        <taxon>Sedimenticolaceae</taxon>
        <taxon>Sedimenticola</taxon>
    </lineage>
</organism>
<evidence type="ECO:0000313" key="8">
    <source>
        <dbReference type="EMBL" id="PUE04026.1"/>
    </source>
</evidence>
<dbReference type="PANTHER" id="PTHR32479:SF17">
    <property type="entry name" value="GLYCOLATE OXIDASE IRON-SULFUR SUBUNIT"/>
    <property type="match status" value="1"/>
</dbReference>
<dbReference type="InterPro" id="IPR017900">
    <property type="entry name" value="4Fe4S_Fe_S_CS"/>
</dbReference>
<comment type="catalytic activity">
    <reaction evidence="6">
        <text>glycolate + A = glyoxylate + AH2</text>
        <dbReference type="Rhea" id="RHEA:21264"/>
        <dbReference type="ChEBI" id="CHEBI:13193"/>
        <dbReference type="ChEBI" id="CHEBI:17499"/>
        <dbReference type="ChEBI" id="CHEBI:29805"/>
        <dbReference type="ChEBI" id="CHEBI:36655"/>
        <dbReference type="EC" id="1.1.99.14"/>
    </reaction>
</comment>
<dbReference type="EMBL" id="PQCO01000140">
    <property type="protein sequence ID" value="PUE04026.1"/>
    <property type="molecule type" value="Genomic_DNA"/>
</dbReference>
<feature type="domain" description="4Fe-4S ferredoxin-type" evidence="7">
    <location>
        <begin position="13"/>
        <end position="42"/>
    </location>
</feature>
<keyword evidence="6" id="KW-0813">Transport</keyword>
<dbReference type="Proteomes" id="UP000250928">
    <property type="component" value="Unassembled WGS sequence"/>
</dbReference>
<comment type="function">
    <text evidence="6">Component of a complex that catalyzes the oxidation of glycolate to glyoxylate.</text>
</comment>
<dbReference type="PROSITE" id="PS51379">
    <property type="entry name" value="4FE4S_FER_2"/>
    <property type="match status" value="2"/>
</dbReference>